<dbReference type="EMBL" id="KK122058">
    <property type="protein sequence ID" value="KFM81850.1"/>
    <property type="molecule type" value="Genomic_DNA"/>
</dbReference>
<feature type="non-terminal residue" evidence="1">
    <location>
        <position position="35"/>
    </location>
</feature>
<accession>A0A087UWW1</accession>
<proteinExistence type="predicted"/>
<gene>
    <name evidence="1" type="ORF">X975_08899</name>
</gene>
<organism evidence="1 2">
    <name type="scientific">Stegodyphus mimosarum</name>
    <name type="common">African social velvet spider</name>
    <dbReference type="NCBI Taxonomy" id="407821"/>
    <lineage>
        <taxon>Eukaryota</taxon>
        <taxon>Metazoa</taxon>
        <taxon>Ecdysozoa</taxon>
        <taxon>Arthropoda</taxon>
        <taxon>Chelicerata</taxon>
        <taxon>Arachnida</taxon>
        <taxon>Araneae</taxon>
        <taxon>Araneomorphae</taxon>
        <taxon>Entelegynae</taxon>
        <taxon>Eresoidea</taxon>
        <taxon>Eresidae</taxon>
        <taxon>Stegodyphus</taxon>
    </lineage>
</organism>
<evidence type="ECO:0000313" key="2">
    <source>
        <dbReference type="Proteomes" id="UP000054359"/>
    </source>
</evidence>
<dbReference type="Proteomes" id="UP000054359">
    <property type="component" value="Unassembled WGS sequence"/>
</dbReference>
<keyword evidence="2" id="KW-1185">Reference proteome</keyword>
<reference evidence="1 2" key="1">
    <citation type="submission" date="2013-11" db="EMBL/GenBank/DDBJ databases">
        <title>Genome sequencing of Stegodyphus mimosarum.</title>
        <authorList>
            <person name="Bechsgaard J."/>
        </authorList>
    </citation>
    <scope>NUCLEOTIDE SEQUENCE [LARGE SCALE GENOMIC DNA]</scope>
</reference>
<dbReference type="AlphaFoldDB" id="A0A087UWW1"/>
<evidence type="ECO:0000313" key="1">
    <source>
        <dbReference type="EMBL" id="KFM81850.1"/>
    </source>
</evidence>
<sequence>MPRISAVSSKLSSTLVFGEFFILSKVLSFASFKIS</sequence>
<name>A0A087UWW1_STEMI</name>
<protein>
    <submittedName>
        <fullName evidence="1">Uncharacterized protein</fullName>
    </submittedName>
</protein>